<keyword evidence="4 9" id="KW-0812">Transmembrane</keyword>
<dbReference type="GO" id="GO:0016758">
    <property type="term" value="F:hexosyltransferase activity"/>
    <property type="evidence" value="ECO:0007669"/>
    <property type="project" value="InterPro"/>
</dbReference>
<evidence type="ECO:0000256" key="2">
    <source>
        <dbReference type="ARBA" id="ARBA00022475"/>
    </source>
</evidence>
<evidence type="ECO:0000256" key="3">
    <source>
        <dbReference type="ARBA" id="ARBA00022679"/>
    </source>
</evidence>
<evidence type="ECO:0000313" key="10">
    <source>
        <dbReference type="EMBL" id="MBP0458052.1"/>
    </source>
</evidence>
<evidence type="ECO:0000256" key="8">
    <source>
        <dbReference type="SAM" id="MobiDB-lite"/>
    </source>
</evidence>
<reference evidence="10" key="1">
    <citation type="submission" date="2021-03" db="EMBL/GenBank/DDBJ databases">
        <title>Whole genome sequence of Streptomyces bomunensis MMS17-BM035.</title>
        <authorList>
            <person name="Lee J.H."/>
        </authorList>
    </citation>
    <scope>NUCLEOTIDE SEQUENCE</scope>
    <source>
        <strain evidence="10">MMS17-BM035</strain>
    </source>
</reference>
<dbReference type="Pfam" id="PF09594">
    <property type="entry name" value="GT87"/>
    <property type="match status" value="1"/>
</dbReference>
<feature type="transmembrane region" description="Helical" evidence="9">
    <location>
        <begin position="165"/>
        <end position="188"/>
    </location>
</feature>
<comment type="subcellular location">
    <subcellularLocation>
        <location evidence="1">Cell membrane</location>
        <topology evidence="1">Multi-pass membrane protein</topology>
    </subcellularLocation>
</comment>
<dbReference type="Proteomes" id="UP000670475">
    <property type="component" value="Unassembled WGS sequence"/>
</dbReference>
<dbReference type="EMBL" id="JAGIQL010000033">
    <property type="protein sequence ID" value="MBP0458052.1"/>
    <property type="molecule type" value="Genomic_DNA"/>
</dbReference>
<evidence type="ECO:0000256" key="4">
    <source>
        <dbReference type="ARBA" id="ARBA00022692"/>
    </source>
</evidence>
<keyword evidence="3" id="KW-0808">Transferase</keyword>
<comment type="similarity">
    <text evidence="7">Belongs to the glycosyltransferase 87 family.</text>
</comment>
<feature type="transmembrane region" description="Helical" evidence="9">
    <location>
        <begin position="253"/>
        <end position="271"/>
    </location>
</feature>
<proteinExistence type="inferred from homology"/>
<gene>
    <name evidence="10" type="ORF">JFN87_11145</name>
</gene>
<comment type="caution">
    <text evidence="10">The sequence shown here is derived from an EMBL/GenBank/DDBJ whole genome shotgun (WGS) entry which is preliminary data.</text>
</comment>
<feature type="transmembrane region" description="Helical" evidence="9">
    <location>
        <begin position="354"/>
        <end position="378"/>
    </location>
</feature>
<feature type="transmembrane region" description="Helical" evidence="9">
    <location>
        <begin position="82"/>
        <end position="105"/>
    </location>
</feature>
<dbReference type="GO" id="GO:0005886">
    <property type="term" value="C:plasma membrane"/>
    <property type="evidence" value="ECO:0007669"/>
    <property type="project" value="UniProtKB-SubCell"/>
</dbReference>
<evidence type="ECO:0000256" key="6">
    <source>
        <dbReference type="ARBA" id="ARBA00023136"/>
    </source>
</evidence>
<evidence type="ECO:0000256" key="5">
    <source>
        <dbReference type="ARBA" id="ARBA00022989"/>
    </source>
</evidence>
<sequence length="407" mass="42220">MLATPARRASTAAVLIAATAAFVTLVPVFRHFFDAGVYYGTVDQWIHHGGHIYDYVRPGSHYGFTYPPFAALAMAPMALVSWPVVVALACALSVLASCLLLYWLLGDAVRRVAGRPWLAWTVIGCLFAVLEPVTDTFSFGQVNLVLVALVFADARLLATGRGRYAGIGTGLAAAVKLTPALFIGYLLVTGRRRQAAIATATAAAATLLAAAVDPGASRTYWTGALFDTGRVGRLAFVSNQSVQGVLARLGPGFAGHAAWLLCVAAVLAVWLRRSRVAAAAGDDRAGFALTGLAACLVSPVTWVHHLVWAVPALAVLADTGLRRGSRRTLVVCGALQVLLSSYVIWLWGAAGATGALAFAGGNTYVWITLGLLIALPLADPAPVAGTARAPGAHGPAEGSLSAGEASR</sequence>
<feature type="transmembrane region" description="Helical" evidence="9">
    <location>
        <begin position="328"/>
        <end position="348"/>
    </location>
</feature>
<dbReference type="InterPro" id="IPR018584">
    <property type="entry name" value="GT87"/>
</dbReference>
<feature type="transmembrane region" description="Helical" evidence="9">
    <location>
        <begin position="117"/>
        <end position="133"/>
    </location>
</feature>
<accession>A0A940MED0</accession>
<keyword evidence="11" id="KW-1185">Reference proteome</keyword>
<name>A0A940MED0_9ACTN</name>
<organism evidence="10 11">
    <name type="scientific">Streptomyces montanisoli</name>
    <dbReference type="NCBI Taxonomy" id="2798581"/>
    <lineage>
        <taxon>Bacteria</taxon>
        <taxon>Bacillati</taxon>
        <taxon>Actinomycetota</taxon>
        <taxon>Actinomycetes</taxon>
        <taxon>Kitasatosporales</taxon>
        <taxon>Streptomycetaceae</taxon>
        <taxon>Streptomyces</taxon>
    </lineage>
</organism>
<keyword evidence="2" id="KW-1003">Cell membrane</keyword>
<evidence type="ECO:0000256" key="9">
    <source>
        <dbReference type="SAM" id="Phobius"/>
    </source>
</evidence>
<keyword evidence="5 9" id="KW-1133">Transmembrane helix</keyword>
<dbReference type="AlphaFoldDB" id="A0A940MED0"/>
<protein>
    <submittedName>
        <fullName evidence="10">DUF2029 domain-containing protein</fullName>
    </submittedName>
</protein>
<evidence type="ECO:0000256" key="1">
    <source>
        <dbReference type="ARBA" id="ARBA00004651"/>
    </source>
</evidence>
<keyword evidence="6 9" id="KW-0472">Membrane</keyword>
<feature type="region of interest" description="Disordered" evidence="8">
    <location>
        <begin position="388"/>
        <end position="407"/>
    </location>
</feature>
<evidence type="ECO:0000256" key="7">
    <source>
        <dbReference type="ARBA" id="ARBA00024033"/>
    </source>
</evidence>
<evidence type="ECO:0000313" key="11">
    <source>
        <dbReference type="Proteomes" id="UP000670475"/>
    </source>
</evidence>
<feature type="transmembrane region" description="Helical" evidence="9">
    <location>
        <begin position="291"/>
        <end position="316"/>
    </location>
</feature>
<feature type="transmembrane region" description="Helical" evidence="9">
    <location>
        <begin position="12"/>
        <end position="33"/>
    </location>
</feature>